<evidence type="ECO:0000313" key="2">
    <source>
        <dbReference type="Proteomes" id="UP000266389"/>
    </source>
</evidence>
<gene>
    <name evidence="1" type="ORF">D0433_00900</name>
</gene>
<evidence type="ECO:0000313" key="1">
    <source>
        <dbReference type="EMBL" id="RFM25213.1"/>
    </source>
</evidence>
<protein>
    <submittedName>
        <fullName evidence="1">Uncharacterized protein</fullName>
    </submittedName>
</protein>
<accession>A0A395M338</accession>
<comment type="caution">
    <text evidence="1">The sequence shown here is derived from an EMBL/GenBank/DDBJ whole genome shotgun (WGS) entry which is preliminary data.</text>
</comment>
<dbReference type="EMBL" id="PHFL01000007">
    <property type="protein sequence ID" value="RFM25213.1"/>
    <property type="molecule type" value="Genomic_DNA"/>
</dbReference>
<dbReference type="Proteomes" id="UP000266389">
    <property type="component" value="Unassembled WGS sequence"/>
</dbReference>
<name>A0A395M338_9BACT</name>
<reference evidence="1 2" key="1">
    <citation type="journal article" date="2011" name="ISME J.">
        <title>Community ecology of hot spring cyanobacterial mats: predominant populations and their functional potential.</title>
        <authorList>
            <person name="Klatt C.G."/>
            <person name="Wood J.M."/>
            <person name="Rusch D.B."/>
            <person name="Bateson M.M."/>
            <person name="Hamamura N."/>
            <person name="Heidelberg J.F."/>
            <person name="Grossman A.R."/>
            <person name="Bhaya D."/>
            <person name="Cohan F.M."/>
            <person name="Kuhl M."/>
            <person name="Bryant D.A."/>
            <person name="Ward D.M."/>
        </authorList>
    </citation>
    <scope>NUCLEOTIDE SEQUENCE [LARGE SCALE GENOMIC DNA]</scope>
    <source>
        <strain evidence="1">OS</strain>
    </source>
</reference>
<dbReference type="AlphaFoldDB" id="A0A395M338"/>
<organism evidence="1 2">
    <name type="scientific">Candidatus Thermochlorobacter aerophilus</name>
    <dbReference type="NCBI Taxonomy" id="1868324"/>
    <lineage>
        <taxon>Bacteria</taxon>
        <taxon>Pseudomonadati</taxon>
        <taxon>Chlorobiota</taxon>
        <taxon>Chlorobiia</taxon>
        <taxon>Chlorobiales</taxon>
        <taxon>Candidatus Thermochlorobacteriaceae</taxon>
        <taxon>Candidatus Thermochlorobacter</taxon>
    </lineage>
</organism>
<proteinExistence type="predicted"/>
<sequence>MKSDFNTNIAAQRARLEHTIAVHEEAIVKRLKALKAEIDTRLDVEAIVRQYALPVTGVALLAGFLIGRSVASARPAQYDYMQTKKQPPASKNTRSSKFLNTVLRAMLDSAKTLALNYASDFAARKLQEWLTKSGQGMLQTNSSPKNHIN</sequence>